<dbReference type="RefSeq" id="WP_204424657.1">
    <property type="nucleotide sequence ID" value="NZ_CP070228.1"/>
</dbReference>
<protein>
    <submittedName>
        <fullName evidence="2">MFS transporter</fullName>
    </submittedName>
</protein>
<sequence length="414" mass="44467">MSSQTLRRVRRVMVVGLILTVLGNRLIEGGWNALTAAGQVSVGTFVLISSAEQLCVFAFPLYAHILKKYSPDTTLITVDFIEALLSVVAVVALMFTGIPQMWLLIGYIAIDLFLAPVSDIAEEFYGAAFAQHSEEHALSFNAALYAWLGFIGLVVASPAGAWMSVLSVQVLFVANAVLSLAGAGFRMWARHTYAMPALIDADDDEFSVTGARLPMRQFFFDLFRSGPASPLLSFVLQVIGALTGSLVFLWAANLSGRPAQIAMGWVLIAFGSAATVGPLVGRRISKAIPTKRALQATAGLSALNIVITVVLIASNNATFYTALGFIFFNVLFNKARVIILETHRQVFFRGTQFARIMSWSYSFGAIGTICGLQLGYLLNTPNSPLSALLIAATLWVVVAGVVSSRTSQPAKQSA</sequence>
<dbReference type="SUPFAM" id="SSF103473">
    <property type="entry name" value="MFS general substrate transporter"/>
    <property type="match status" value="1"/>
</dbReference>
<evidence type="ECO:0000313" key="3">
    <source>
        <dbReference type="Proteomes" id="UP000602653"/>
    </source>
</evidence>
<feature type="transmembrane region" description="Helical" evidence="1">
    <location>
        <begin position="231"/>
        <end position="250"/>
    </location>
</feature>
<accession>A0ABX7IHS9</accession>
<feature type="transmembrane region" description="Helical" evidence="1">
    <location>
        <begin position="262"/>
        <end position="281"/>
    </location>
</feature>
<feature type="transmembrane region" description="Helical" evidence="1">
    <location>
        <begin position="101"/>
        <end position="121"/>
    </location>
</feature>
<feature type="transmembrane region" description="Helical" evidence="1">
    <location>
        <begin position="12"/>
        <end position="34"/>
    </location>
</feature>
<proteinExistence type="predicted"/>
<name>A0ABX7IHS9_9ACTO</name>
<dbReference type="EMBL" id="CP070228">
    <property type="protein sequence ID" value="QRV02295.1"/>
    <property type="molecule type" value="Genomic_DNA"/>
</dbReference>
<keyword evidence="1" id="KW-0472">Membrane</keyword>
<keyword evidence="3" id="KW-1185">Reference proteome</keyword>
<feature type="transmembrane region" description="Helical" evidence="1">
    <location>
        <begin position="384"/>
        <end position="402"/>
    </location>
</feature>
<evidence type="ECO:0000256" key="1">
    <source>
        <dbReference type="SAM" id="Phobius"/>
    </source>
</evidence>
<feature type="transmembrane region" description="Helical" evidence="1">
    <location>
        <begin position="293"/>
        <end position="313"/>
    </location>
</feature>
<dbReference type="InterPro" id="IPR036259">
    <property type="entry name" value="MFS_trans_sf"/>
</dbReference>
<feature type="transmembrane region" description="Helical" evidence="1">
    <location>
        <begin position="359"/>
        <end position="378"/>
    </location>
</feature>
<reference evidence="2 3" key="1">
    <citation type="submission" date="2021-02" db="EMBL/GenBank/DDBJ databases">
        <title>Complete Genome Sequence of Arcanobacterium phocisimile strain DSM 26142T from a harbour seal.</title>
        <authorList>
            <person name="Borowiak M."/>
            <person name="Alssahen M."/>
            <person name="Malorny B."/>
            <person name="Laemmler C."/>
            <person name="Siebert U."/>
            <person name="Ploetz M."/>
            <person name="Abdulmawjood A."/>
        </authorList>
    </citation>
    <scope>NUCLEOTIDE SEQUENCE [LARGE SCALE GENOMIC DNA]</scope>
    <source>
        <strain evidence="2 3">DSM 26142</strain>
    </source>
</reference>
<keyword evidence="1" id="KW-1133">Transmembrane helix</keyword>
<keyword evidence="1" id="KW-0812">Transmembrane</keyword>
<dbReference type="Proteomes" id="UP000602653">
    <property type="component" value="Chromosome"/>
</dbReference>
<feature type="transmembrane region" description="Helical" evidence="1">
    <location>
        <begin position="142"/>
        <end position="162"/>
    </location>
</feature>
<feature type="transmembrane region" description="Helical" evidence="1">
    <location>
        <begin position="75"/>
        <end position="95"/>
    </location>
</feature>
<evidence type="ECO:0000313" key="2">
    <source>
        <dbReference type="EMBL" id="QRV02295.1"/>
    </source>
</evidence>
<organism evidence="2 3">
    <name type="scientific">Arcanobacterium phocisimile</name>
    <dbReference type="NCBI Taxonomy" id="1302235"/>
    <lineage>
        <taxon>Bacteria</taxon>
        <taxon>Bacillati</taxon>
        <taxon>Actinomycetota</taxon>
        <taxon>Actinomycetes</taxon>
        <taxon>Actinomycetales</taxon>
        <taxon>Actinomycetaceae</taxon>
        <taxon>Arcanobacterium</taxon>
    </lineage>
</organism>
<feature type="transmembrane region" description="Helical" evidence="1">
    <location>
        <begin position="319"/>
        <end position="339"/>
    </location>
</feature>
<feature type="transmembrane region" description="Helical" evidence="1">
    <location>
        <begin position="40"/>
        <end position="63"/>
    </location>
</feature>
<dbReference type="NCBIfam" id="NF037960">
    <property type="entry name" value="MFS_trans"/>
    <property type="match status" value="1"/>
</dbReference>
<feature type="transmembrane region" description="Helical" evidence="1">
    <location>
        <begin position="168"/>
        <end position="189"/>
    </location>
</feature>
<gene>
    <name evidence="2" type="ORF">JTE88_00590</name>
</gene>